<comment type="caution">
    <text evidence="2">The sequence shown here is derived from an EMBL/GenBank/DDBJ whole genome shotgun (WGS) entry which is preliminary data.</text>
</comment>
<gene>
    <name evidence="2" type="ORF">Hypma_003879</name>
</gene>
<organism evidence="2 3">
    <name type="scientific">Hypsizygus marmoreus</name>
    <name type="common">White beech mushroom</name>
    <name type="synonym">Agaricus marmoreus</name>
    <dbReference type="NCBI Taxonomy" id="39966"/>
    <lineage>
        <taxon>Eukaryota</taxon>
        <taxon>Fungi</taxon>
        <taxon>Dikarya</taxon>
        <taxon>Basidiomycota</taxon>
        <taxon>Agaricomycotina</taxon>
        <taxon>Agaricomycetes</taxon>
        <taxon>Agaricomycetidae</taxon>
        <taxon>Agaricales</taxon>
        <taxon>Tricholomatineae</taxon>
        <taxon>Lyophyllaceae</taxon>
        <taxon>Hypsizygus</taxon>
    </lineage>
</organism>
<reference evidence="2" key="1">
    <citation type="submission" date="2018-04" db="EMBL/GenBank/DDBJ databases">
        <title>Whole genome sequencing of Hypsizygus marmoreus.</title>
        <authorList>
            <person name="Choi I.-G."/>
            <person name="Min B."/>
            <person name="Kim J.-G."/>
            <person name="Kim S."/>
            <person name="Oh Y.-L."/>
            <person name="Kong W.-S."/>
            <person name="Park H."/>
            <person name="Jeong J."/>
            <person name="Song E.-S."/>
        </authorList>
    </citation>
    <scope>NUCLEOTIDE SEQUENCE [LARGE SCALE GENOMIC DNA]</scope>
    <source>
        <strain evidence="2">51987-8</strain>
    </source>
</reference>
<dbReference type="EMBL" id="LUEZ02000015">
    <property type="protein sequence ID" value="RDB27547.1"/>
    <property type="molecule type" value="Genomic_DNA"/>
</dbReference>
<evidence type="ECO:0000313" key="2">
    <source>
        <dbReference type="EMBL" id="RDB27547.1"/>
    </source>
</evidence>
<protein>
    <submittedName>
        <fullName evidence="2">Uncharacterized protein</fullName>
    </submittedName>
</protein>
<feature type="region of interest" description="Disordered" evidence="1">
    <location>
        <begin position="27"/>
        <end position="83"/>
    </location>
</feature>
<evidence type="ECO:0000313" key="3">
    <source>
        <dbReference type="Proteomes" id="UP000076154"/>
    </source>
</evidence>
<keyword evidence="3" id="KW-1185">Reference proteome</keyword>
<feature type="compositionally biased region" description="Basic and acidic residues" evidence="1">
    <location>
        <begin position="27"/>
        <end position="36"/>
    </location>
</feature>
<name>A0A369K449_HYPMA</name>
<dbReference type="Proteomes" id="UP000076154">
    <property type="component" value="Unassembled WGS sequence"/>
</dbReference>
<accession>A0A369K449</accession>
<dbReference type="InParanoid" id="A0A369K449"/>
<dbReference type="AlphaFoldDB" id="A0A369K449"/>
<proteinExistence type="predicted"/>
<evidence type="ECO:0000256" key="1">
    <source>
        <dbReference type="SAM" id="MobiDB-lite"/>
    </source>
</evidence>
<sequence>MATEPCGVHEQWVMRLGEREYKIGMEMDVGPNRHDSNAQCFSNLNYHHRSSPPPPPPPFHAKRDLTSSTRHHPATSPATTSSLGWRMDEEYAKYAKQVCALMGWDPVSTASGP</sequence>